<organism evidence="7 8">
    <name type="scientific">Desulfobaculum xiamenense</name>
    <dbReference type="NCBI Taxonomy" id="995050"/>
    <lineage>
        <taxon>Bacteria</taxon>
        <taxon>Pseudomonadati</taxon>
        <taxon>Thermodesulfobacteriota</taxon>
        <taxon>Desulfovibrionia</taxon>
        <taxon>Desulfovibrionales</taxon>
        <taxon>Desulfovibrionaceae</taxon>
        <taxon>Desulfobaculum</taxon>
    </lineage>
</organism>
<dbReference type="GO" id="GO:0046872">
    <property type="term" value="F:metal ion binding"/>
    <property type="evidence" value="ECO:0007669"/>
    <property type="project" value="InterPro"/>
</dbReference>
<feature type="signal peptide" evidence="4">
    <location>
        <begin position="1"/>
        <end position="20"/>
    </location>
</feature>
<proteinExistence type="inferred from homology"/>
<dbReference type="PANTHER" id="PTHR11851:SF49">
    <property type="entry name" value="MITOCHONDRIAL-PROCESSING PEPTIDASE SUBUNIT ALPHA"/>
    <property type="match status" value="1"/>
</dbReference>
<comment type="similarity">
    <text evidence="2 3">Belongs to the peptidase M16 family.</text>
</comment>
<feature type="domain" description="Peptidase M16 N-terminal" evidence="5">
    <location>
        <begin position="41"/>
        <end position="185"/>
    </location>
</feature>
<protein>
    <submittedName>
        <fullName evidence="7">Zinc protease</fullName>
        <ecNumber evidence="7">3.4.24.-</ecNumber>
    </submittedName>
</protein>
<dbReference type="InterPro" id="IPR050361">
    <property type="entry name" value="MPP/UQCRC_Complex"/>
</dbReference>
<reference evidence="7 8" key="1">
    <citation type="submission" date="2020-03" db="EMBL/GenBank/DDBJ databases">
        <title>Genomic Encyclopedia of Type Strains, Phase IV (KMG-IV): sequencing the most valuable type-strain genomes for metagenomic binning, comparative biology and taxonomic classification.</title>
        <authorList>
            <person name="Goeker M."/>
        </authorList>
    </citation>
    <scope>NUCLEOTIDE SEQUENCE [LARGE SCALE GENOMIC DNA]</scope>
    <source>
        <strain evidence="7 8">DSM 24233</strain>
    </source>
</reference>
<keyword evidence="4" id="KW-0732">Signal</keyword>
<dbReference type="AlphaFoldDB" id="A0A846QLI0"/>
<evidence type="ECO:0000256" key="3">
    <source>
        <dbReference type="RuleBase" id="RU004447"/>
    </source>
</evidence>
<dbReference type="Proteomes" id="UP000580856">
    <property type="component" value="Unassembled WGS sequence"/>
</dbReference>
<keyword evidence="7" id="KW-0645">Protease</keyword>
<dbReference type="InterPro" id="IPR007863">
    <property type="entry name" value="Peptidase_M16_C"/>
</dbReference>
<dbReference type="PROSITE" id="PS00143">
    <property type="entry name" value="INSULINASE"/>
    <property type="match status" value="1"/>
</dbReference>
<dbReference type="RefSeq" id="WP_167942055.1">
    <property type="nucleotide sequence ID" value="NZ_JAATJA010000003.1"/>
</dbReference>
<dbReference type="InterPro" id="IPR011765">
    <property type="entry name" value="Pept_M16_N"/>
</dbReference>
<evidence type="ECO:0000259" key="5">
    <source>
        <dbReference type="Pfam" id="PF00675"/>
    </source>
</evidence>
<name>A0A846QLI0_9BACT</name>
<dbReference type="Gene3D" id="3.30.830.10">
    <property type="entry name" value="Metalloenzyme, LuxS/M16 peptidase-like"/>
    <property type="match status" value="4"/>
</dbReference>
<accession>A0A846QLI0</accession>
<dbReference type="SUPFAM" id="SSF63411">
    <property type="entry name" value="LuxS/MPP-like metallohydrolase"/>
    <property type="match status" value="4"/>
</dbReference>
<comment type="cofactor">
    <cofactor evidence="1">
        <name>Zn(2+)</name>
        <dbReference type="ChEBI" id="CHEBI:29105"/>
    </cofactor>
</comment>
<dbReference type="InterPro" id="IPR001431">
    <property type="entry name" value="Pept_M16_Zn_BS"/>
</dbReference>
<evidence type="ECO:0000259" key="6">
    <source>
        <dbReference type="Pfam" id="PF05193"/>
    </source>
</evidence>
<feature type="chain" id="PRO_5032597358" evidence="4">
    <location>
        <begin position="21"/>
        <end position="877"/>
    </location>
</feature>
<feature type="domain" description="Peptidase M16 C-terminal" evidence="6">
    <location>
        <begin position="194"/>
        <end position="370"/>
    </location>
</feature>
<dbReference type="Pfam" id="PF00675">
    <property type="entry name" value="Peptidase_M16"/>
    <property type="match status" value="1"/>
</dbReference>
<dbReference type="InterPro" id="IPR011249">
    <property type="entry name" value="Metalloenz_LuxS/M16"/>
</dbReference>
<sequence length="877" mass="96458">MLRKLVLLIGALCMSASLNAAPTAFAQTGPALSVLPNGLKVLVQRDTRFPLVSLRLYVHAGSAFEQPEQAGISHLLEHMVFKGSEHRAAGQVAEDVEGAGGYLNASTSFDYTVYKIDVPAERIELGLDVLKDMTFGASIDPEELEREKKVVLAELERGEDSPTSRLFQSIQPMLWKGTPYAWPIIGYRDTVSAITRDNIRNYVARHYQPQSMLAVVCGDVNEADALALVEKYFGELRNDVTITPKQPLPLPENGGPRYAVAKGPWNKAYVALAFPLPSLHSDDVPGLDLLSHMLGGDDTSRLYRRFKYELGLVDSISAFSMTLDQAGMLYVSAVLDADKLEKFWTELHATLAALGADSFTDGELRRARLNLEDSLYSSKETIGGLTSKIGYFQFFENGVDAEDRYISRMEAVDRAELGRLIATYISPESMCVAVQLPDNGDEPQKVEASLAAAVNKAWPGTTAKRHADAAGSRGDTETIDLGNGHSVILQPDGTLPYTSITLVYGGGDALLFPDEQGLAALTANALTKGAGNLSAPQYEDFLSDRAAGISASVGRDMFAVSARYPSRFESDMLGLFANTLNAPTFADEEVDRARTEQVAGIRASEDQPLGLAFRRMFPFLFTGSGYGYLHEGLPEELSRFGAKEVKDFWSRQARQRWTLCVCGSFDREAILALANDIAAKGKAEPFVFPTPEWNADRQLELKLAERNQSHIIVVFPVPGSDSAETAGLDLLRQTLAGQGGLLFRELRDRQGLGYTVTAFLWQAPNTGLMAFYIGTYPDKMEQAMQGFRDTVAALHADTLPADVVDRARNLLHGDYYREHQSLSSRSREAAWQSIRGYALDHNRKLIDEAQTITPEALRELSQKYLDWDRAYVITVEP</sequence>
<feature type="domain" description="Peptidase M16 C-terminal" evidence="6">
    <location>
        <begin position="655"/>
        <end position="811"/>
    </location>
</feature>
<comment type="caution">
    <text evidence="7">The sequence shown here is derived from an EMBL/GenBank/DDBJ whole genome shotgun (WGS) entry which is preliminary data.</text>
</comment>
<evidence type="ECO:0000256" key="1">
    <source>
        <dbReference type="ARBA" id="ARBA00001947"/>
    </source>
</evidence>
<evidence type="ECO:0000256" key="4">
    <source>
        <dbReference type="SAM" id="SignalP"/>
    </source>
</evidence>
<dbReference type="EC" id="3.4.24.-" evidence="7"/>
<evidence type="ECO:0000313" key="8">
    <source>
        <dbReference type="Proteomes" id="UP000580856"/>
    </source>
</evidence>
<keyword evidence="7" id="KW-0378">Hydrolase</keyword>
<dbReference type="PANTHER" id="PTHR11851">
    <property type="entry name" value="METALLOPROTEASE"/>
    <property type="match status" value="1"/>
</dbReference>
<evidence type="ECO:0000256" key="2">
    <source>
        <dbReference type="ARBA" id="ARBA00007261"/>
    </source>
</evidence>
<dbReference type="GO" id="GO:0004222">
    <property type="term" value="F:metalloendopeptidase activity"/>
    <property type="evidence" value="ECO:0007669"/>
    <property type="project" value="InterPro"/>
</dbReference>
<dbReference type="EMBL" id="JAATJA010000003">
    <property type="protein sequence ID" value="NJB68961.1"/>
    <property type="molecule type" value="Genomic_DNA"/>
</dbReference>
<evidence type="ECO:0000313" key="7">
    <source>
        <dbReference type="EMBL" id="NJB68961.1"/>
    </source>
</evidence>
<keyword evidence="8" id="KW-1185">Reference proteome</keyword>
<dbReference type="Pfam" id="PF05193">
    <property type="entry name" value="Peptidase_M16_C"/>
    <property type="match status" value="2"/>
</dbReference>
<gene>
    <name evidence="7" type="ORF">GGQ74_002655</name>
</gene>
<dbReference type="GO" id="GO:0006508">
    <property type="term" value="P:proteolysis"/>
    <property type="evidence" value="ECO:0007669"/>
    <property type="project" value="UniProtKB-KW"/>
</dbReference>